<dbReference type="EMBL" id="CP139960">
    <property type="protein sequence ID" value="WQD37520.1"/>
    <property type="molecule type" value="Genomic_DNA"/>
</dbReference>
<keyword evidence="3" id="KW-1185">Reference proteome</keyword>
<gene>
    <name evidence="2" type="ORF">U0035_17760</name>
</gene>
<keyword evidence="1" id="KW-1133">Transmembrane helix</keyword>
<accession>A0ABZ0W2M3</accession>
<protein>
    <recommendedName>
        <fullName evidence="4">Phosphatidate cytidylyltransferase</fullName>
    </recommendedName>
</protein>
<sequence>MKKLSLFSMAILASFMLQSCELVEGIFKAGMWWAFFLVALVVIGLFWLLRRK</sequence>
<dbReference type="Proteomes" id="UP001325680">
    <property type="component" value="Chromosome"/>
</dbReference>
<reference evidence="2 3" key="1">
    <citation type="submission" date="2023-12" db="EMBL/GenBank/DDBJ databases">
        <title>Genome sequencing and assembly of bacterial species from a model synthetic community.</title>
        <authorList>
            <person name="Hogle S.L."/>
        </authorList>
    </citation>
    <scope>NUCLEOTIDE SEQUENCE [LARGE SCALE GENOMIC DNA]</scope>
    <source>
        <strain evidence="2 3">HAMBI_3031</strain>
    </source>
</reference>
<keyword evidence="1" id="KW-0472">Membrane</keyword>
<dbReference type="PROSITE" id="PS51257">
    <property type="entry name" value="PROKAR_LIPOPROTEIN"/>
    <property type="match status" value="1"/>
</dbReference>
<name>A0ABZ0W2M3_9BACT</name>
<organism evidence="2 3">
    <name type="scientific">Niabella yanshanensis</name>
    <dbReference type="NCBI Taxonomy" id="577386"/>
    <lineage>
        <taxon>Bacteria</taxon>
        <taxon>Pseudomonadati</taxon>
        <taxon>Bacteroidota</taxon>
        <taxon>Chitinophagia</taxon>
        <taxon>Chitinophagales</taxon>
        <taxon>Chitinophagaceae</taxon>
        <taxon>Niabella</taxon>
    </lineage>
</organism>
<evidence type="ECO:0000313" key="3">
    <source>
        <dbReference type="Proteomes" id="UP001325680"/>
    </source>
</evidence>
<keyword evidence="1" id="KW-0812">Transmembrane</keyword>
<evidence type="ECO:0008006" key="4">
    <source>
        <dbReference type="Google" id="ProtNLM"/>
    </source>
</evidence>
<feature type="transmembrane region" description="Helical" evidence="1">
    <location>
        <begin position="29"/>
        <end position="49"/>
    </location>
</feature>
<proteinExistence type="predicted"/>
<dbReference type="RefSeq" id="WP_114791697.1">
    <property type="nucleotide sequence ID" value="NZ_CP139960.1"/>
</dbReference>
<evidence type="ECO:0000256" key="1">
    <source>
        <dbReference type="SAM" id="Phobius"/>
    </source>
</evidence>
<evidence type="ECO:0000313" key="2">
    <source>
        <dbReference type="EMBL" id="WQD37520.1"/>
    </source>
</evidence>